<dbReference type="Pfam" id="PF10531">
    <property type="entry name" value="SLBB"/>
    <property type="match status" value="1"/>
</dbReference>
<feature type="domain" description="Helix-hairpin-helix DNA-binding motif class 1" evidence="3">
    <location>
        <begin position="218"/>
        <end position="237"/>
    </location>
</feature>
<keyword evidence="5" id="KW-1185">Reference proteome</keyword>
<evidence type="ECO:0000256" key="1">
    <source>
        <dbReference type="SAM" id="MobiDB-lite"/>
    </source>
</evidence>
<dbReference type="Gene3D" id="1.10.150.320">
    <property type="entry name" value="Photosystem II 12 kDa extrinsic protein"/>
    <property type="match status" value="1"/>
</dbReference>
<organism evidence="4 5">
    <name type="scientific">Ilumatobacter fluminis</name>
    <dbReference type="NCBI Taxonomy" id="467091"/>
    <lineage>
        <taxon>Bacteria</taxon>
        <taxon>Bacillati</taxon>
        <taxon>Actinomycetota</taxon>
        <taxon>Acidimicrobiia</taxon>
        <taxon>Acidimicrobiales</taxon>
        <taxon>Ilumatobacteraceae</taxon>
        <taxon>Ilumatobacter</taxon>
    </lineage>
</organism>
<evidence type="ECO:0000313" key="4">
    <source>
        <dbReference type="EMBL" id="TDT16045.1"/>
    </source>
</evidence>
<dbReference type="InterPro" id="IPR003583">
    <property type="entry name" value="Hlx-hairpin-Hlx_DNA-bd_motif"/>
</dbReference>
<dbReference type="GO" id="GO:0015628">
    <property type="term" value="P:protein secretion by the type II secretion system"/>
    <property type="evidence" value="ECO:0007669"/>
    <property type="project" value="TreeGrafter"/>
</dbReference>
<dbReference type="InterPro" id="IPR010994">
    <property type="entry name" value="RuvA_2-like"/>
</dbReference>
<dbReference type="GO" id="GO:0006281">
    <property type="term" value="P:DNA repair"/>
    <property type="evidence" value="ECO:0007669"/>
    <property type="project" value="InterPro"/>
</dbReference>
<dbReference type="AlphaFoldDB" id="A0A4R7HY85"/>
<keyword evidence="2" id="KW-0812">Transmembrane</keyword>
<dbReference type="PANTHER" id="PTHR21180">
    <property type="entry name" value="ENDONUCLEASE/EXONUCLEASE/PHOSPHATASE FAMILY DOMAIN-CONTAINING PROTEIN 1"/>
    <property type="match status" value="1"/>
</dbReference>
<dbReference type="InterPro" id="IPR019554">
    <property type="entry name" value="Soluble_ligand-bd"/>
</dbReference>
<feature type="transmembrane region" description="Helical" evidence="2">
    <location>
        <begin position="51"/>
        <end position="69"/>
    </location>
</feature>
<dbReference type="GO" id="GO:0003677">
    <property type="term" value="F:DNA binding"/>
    <property type="evidence" value="ECO:0007669"/>
    <property type="project" value="InterPro"/>
</dbReference>
<gene>
    <name evidence="4" type="ORF">BDK89_1627</name>
</gene>
<dbReference type="RefSeq" id="WP_133868447.1">
    <property type="nucleotide sequence ID" value="NZ_SOAU01000001.1"/>
</dbReference>
<accession>A0A4R7HY85</accession>
<name>A0A4R7HY85_9ACTN</name>
<feature type="domain" description="Helix-hairpin-helix DNA-binding motif class 1" evidence="3">
    <location>
        <begin position="248"/>
        <end position="267"/>
    </location>
</feature>
<feature type="region of interest" description="Disordered" evidence="1">
    <location>
        <begin position="1"/>
        <end position="30"/>
    </location>
</feature>
<dbReference type="SMART" id="SM00278">
    <property type="entry name" value="HhH1"/>
    <property type="match status" value="2"/>
</dbReference>
<dbReference type="EMBL" id="SOAU01000001">
    <property type="protein sequence ID" value="TDT16045.1"/>
    <property type="molecule type" value="Genomic_DNA"/>
</dbReference>
<dbReference type="SUPFAM" id="SSF47781">
    <property type="entry name" value="RuvA domain 2-like"/>
    <property type="match status" value="1"/>
</dbReference>
<feature type="region of interest" description="Disordered" evidence="1">
    <location>
        <begin position="182"/>
        <end position="209"/>
    </location>
</feature>
<dbReference type="Proteomes" id="UP000294558">
    <property type="component" value="Unassembled WGS sequence"/>
</dbReference>
<comment type="caution">
    <text evidence="4">The sequence shown here is derived from an EMBL/GenBank/DDBJ whole genome shotgun (WGS) entry which is preliminary data.</text>
</comment>
<proteinExistence type="predicted"/>
<dbReference type="OrthoDB" id="9758724at2"/>
<dbReference type="GO" id="GO:0015627">
    <property type="term" value="C:type II protein secretion system complex"/>
    <property type="evidence" value="ECO:0007669"/>
    <property type="project" value="TreeGrafter"/>
</dbReference>
<evidence type="ECO:0000259" key="3">
    <source>
        <dbReference type="SMART" id="SM00278"/>
    </source>
</evidence>
<evidence type="ECO:0000313" key="5">
    <source>
        <dbReference type="Proteomes" id="UP000294558"/>
    </source>
</evidence>
<sequence length="270" mass="27385">MLDHEVPDARPAVRSDDGGDDRVAPVKRPEPPVTLGERALAWWRWFGPARLVATVVSVVVVGLLGFWLVRAPVPSAEATLPVAGATSLPSVTLPPSATVATPEDSASATSVPSEDATIVVHVAGAVADTGVYELAGGARVDDAIESAGGPSAEADLDAVNLAQVLVDGQRLFVPVVGSVDHSTTPVLSPSAGSAMSSEDADAPDAPVGPVDLNRASADELETLPGVGPATAAAIVDDRERNGPFVTVDDLERVPGVGPAKLAALRDLVSV</sequence>
<reference evidence="4 5" key="1">
    <citation type="submission" date="2019-03" db="EMBL/GenBank/DDBJ databases">
        <title>Sequencing the genomes of 1000 actinobacteria strains.</title>
        <authorList>
            <person name="Klenk H.-P."/>
        </authorList>
    </citation>
    <scope>NUCLEOTIDE SEQUENCE [LARGE SCALE GENOMIC DNA]</scope>
    <source>
        <strain evidence="4 5">DSM 18936</strain>
    </source>
</reference>
<feature type="compositionally biased region" description="Polar residues" evidence="1">
    <location>
        <begin position="182"/>
        <end position="196"/>
    </location>
</feature>
<dbReference type="PANTHER" id="PTHR21180:SF32">
    <property type="entry name" value="ENDONUCLEASE_EXONUCLEASE_PHOSPHATASE FAMILY DOMAIN-CONTAINING PROTEIN 1"/>
    <property type="match status" value="1"/>
</dbReference>
<dbReference type="InterPro" id="IPR051675">
    <property type="entry name" value="Endo/Exo/Phosphatase_dom_1"/>
</dbReference>
<evidence type="ECO:0000256" key="2">
    <source>
        <dbReference type="SAM" id="Phobius"/>
    </source>
</evidence>
<keyword evidence="2" id="KW-0472">Membrane</keyword>
<protein>
    <submittedName>
        <fullName evidence="4">Competence protein ComEA</fullName>
    </submittedName>
</protein>
<dbReference type="Pfam" id="PF12836">
    <property type="entry name" value="HHH_3"/>
    <property type="match status" value="1"/>
</dbReference>
<dbReference type="Gene3D" id="3.10.560.10">
    <property type="entry name" value="Outer membrane lipoprotein wza domain like"/>
    <property type="match status" value="1"/>
</dbReference>
<keyword evidence="2" id="KW-1133">Transmembrane helix</keyword>